<dbReference type="Pfam" id="PF13812">
    <property type="entry name" value="PPR_3"/>
    <property type="match status" value="1"/>
</dbReference>
<feature type="repeat" description="PPR" evidence="3">
    <location>
        <begin position="587"/>
        <end position="621"/>
    </location>
</feature>
<dbReference type="PROSITE" id="PS51375">
    <property type="entry name" value="PPR"/>
    <property type="match status" value="3"/>
</dbReference>
<keyword evidence="5" id="KW-0812">Transmembrane</keyword>
<protein>
    <recommendedName>
        <fullName evidence="8">Pentatricopeptide repeat-containing protein</fullName>
    </recommendedName>
</protein>
<proteinExistence type="inferred from homology"/>
<gene>
    <name evidence="6" type="ORF">GIB67_014308</name>
</gene>
<evidence type="ECO:0000256" key="4">
    <source>
        <dbReference type="SAM" id="Coils"/>
    </source>
</evidence>
<name>A0A7J7NTZ3_9MAGN</name>
<dbReference type="Gene3D" id="1.25.40.10">
    <property type="entry name" value="Tetratricopeptide repeat domain"/>
    <property type="match status" value="4"/>
</dbReference>
<evidence type="ECO:0000256" key="5">
    <source>
        <dbReference type="SAM" id="Phobius"/>
    </source>
</evidence>
<dbReference type="InterPro" id="IPR011990">
    <property type="entry name" value="TPR-like_helical_dom_sf"/>
</dbReference>
<dbReference type="AlphaFoldDB" id="A0A7J7NTZ3"/>
<keyword evidence="4" id="KW-0175">Coiled coil</keyword>
<dbReference type="PANTHER" id="PTHR47447">
    <property type="entry name" value="OS03G0856100 PROTEIN"/>
    <property type="match status" value="1"/>
</dbReference>
<feature type="coiled-coil region" evidence="4">
    <location>
        <begin position="369"/>
        <end position="399"/>
    </location>
</feature>
<organism evidence="6 7">
    <name type="scientific">Kingdonia uniflora</name>
    <dbReference type="NCBI Taxonomy" id="39325"/>
    <lineage>
        <taxon>Eukaryota</taxon>
        <taxon>Viridiplantae</taxon>
        <taxon>Streptophyta</taxon>
        <taxon>Embryophyta</taxon>
        <taxon>Tracheophyta</taxon>
        <taxon>Spermatophyta</taxon>
        <taxon>Magnoliopsida</taxon>
        <taxon>Ranunculales</taxon>
        <taxon>Circaeasteraceae</taxon>
        <taxon>Kingdonia</taxon>
    </lineage>
</organism>
<keyword evidence="5" id="KW-0472">Membrane</keyword>
<evidence type="ECO:0008006" key="8">
    <source>
        <dbReference type="Google" id="ProtNLM"/>
    </source>
</evidence>
<dbReference type="Pfam" id="PF13041">
    <property type="entry name" value="PPR_2"/>
    <property type="match status" value="2"/>
</dbReference>
<feature type="repeat" description="PPR" evidence="3">
    <location>
        <begin position="622"/>
        <end position="656"/>
    </location>
</feature>
<evidence type="ECO:0000256" key="1">
    <source>
        <dbReference type="ARBA" id="ARBA00007626"/>
    </source>
</evidence>
<dbReference type="InterPro" id="IPR002885">
    <property type="entry name" value="PPR_rpt"/>
</dbReference>
<dbReference type="NCBIfam" id="TIGR00756">
    <property type="entry name" value="PPR"/>
    <property type="match status" value="3"/>
</dbReference>
<dbReference type="PANTHER" id="PTHR47447:SF23">
    <property type="entry name" value="PENTACOTRIPEPTIDE-REPEAT REGION OF PRORP DOMAIN-CONTAINING PROTEIN"/>
    <property type="match status" value="1"/>
</dbReference>
<evidence type="ECO:0000313" key="7">
    <source>
        <dbReference type="Proteomes" id="UP000541444"/>
    </source>
</evidence>
<feature type="repeat" description="PPR" evidence="3">
    <location>
        <begin position="526"/>
        <end position="560"/>
    </location>
</feature>
<dbReference type="EMBL" id="JACGCM010000589">
    <property type="protein sequence ID" value="KAF6170378.1"/>
    <property type="molecule type" value="Genomic_DNA"/>
</dbReference>
<keyword evidence="2" id="KW-0677">Repeat</keyword>
<dbReference type="Proteomes" id="UP000541444">
    <property type="component" value="Unassembled WGS sequence"/>
</dbReference>
<reference evidence="6 7" key="1">
    <citation type="journal article" date="2020" name="IScience">
        <title>Genome Sequencing of the Endangered Kingdonia uniflora (Circaeasteraceae, Ranunculales) Reveals Potential Mechanisms of Evolutionary Specialization.</title>
        <authorList>
            <person name="Sun Y."/>
            <person name="Deng T."/>
            <person name="Zhang A."/>
            <person name="Moore M.J."/>
            <person name="Landis J.B."/>
            <person name="Lin N."/>
            <person name="Zhang H."/>
            <person name="Zhang X."/>
            <person name="Huang J."/>
            <person name="Zhang X."/>
            <person name="Sun H."/>
            <person name="Wang H."/>
        </authorList>
    </citation>
    <scope>NUCLEOTIDE SEQUENCE [LARGE SCALE GENOMIC DNA]</scope>
    <source>
        <strain evidence="6">TB1705</strain>
        <tissue evidence="6">Leaf</tissue>
    </source>
</reference>
<sequence length="739" mass="83765">MKPKRKTTPIPIVVEVEDEVNGDKEIFKNFKKWSSDDFVNLGCAWSQVPQNIATTNNQKAVIFWFKSSSLPDDNEDDDDKNKSDGSYMIRASIHPEGGLTTLKVGLGWAAQPIYLAVVGGLKVEQDFGFAVVRNIVEGGYEPDVLILTTLLKMLFKENKVKDAIKLLNKIKEIGYTCTNVTFGTMVDGLYKTGNVDKAFNLCKDEQINKDEHINKAQNLFEEMISQSVVPNIITYCSIRGLCNLGQWATRLFSERIGHGISLDVPTFTILIDEIHSPKDLESDRHRDQLTTLAEYLNKARALIYPPVMKELKIVETFPGLAETIDKEYKRLLATCKKVLKEYSDVKSDLIIYSIHLPYTDTNAFSLDLLEGVRRRIKEAEVAKNKSEEARKMKLEEEERARKQDGFEGVDCKGIRDQADDFKISEFDLRDVLVGQTVAYELQKLYRDIEFDKIYPDGQLLNNLIVAFAKVRDPDRAIFFLAMVQGQGLSVKTGTLVAVVSVLGNVGKAIEDEVVFEEMKEGELKHRTRAYNALLKGYVNTGSLRDAESIVTKMERGEVLRDEQSYSLLIDLAYTNAGRMKSEVIQPNNVTWNTLIDCHCKSGRHDKADDILQEMNDSGYSPCSRTYNIMINLLGQHEKLDELKGLMEKMWCQGVIPNVIVYIILIYVYGQSRRFKDAIECLEVTTIAQVTFGGVMLTNHFLLKNRVNKVIKDQKELTYLAREALKAQKLIKEIDTEGSD</sequence>
<accession>A0A7J7NTZ3</accession>
<evidence type="ECO:0000313" key="6">
    <source>
        <dbReference type="EMBL" id="KAF6170378.1"/>
    </source>
</evidence>
<comment type="caution">
    <text evidence="6">The sequence shown here is derived from an EMBL/GenBank/DDBJ whole genome shotgun (WGS) entry which is preliminary data.</text>
</comment>
<evidence type="ECO:0000256" key="3">
    <source>
        <dbReference type="PROSITE-ProRule" id="PRU00708"/>
    </source>
</evidence>
<keyword evidence="7" id="KW-1185">Reference proteome</keyword>
<feature type="transmembrane region" description="Helical" evidence="5">
    <location>
        <begin position="649"/>
        <end position="669"/>
    </location>
</feature>
<comment type="similarity">
    <text evidence="1">Belongs to the PPR family. P subfamily.</text>
</comment>
<keyword evidence="5" id="KW-1133">Transmembrane helix</keyword>
<evidence type="ECO:0000256" key="2">
    <source>
        <dbReference type="ARBA" id="ARBA00022737"/>
    </source>
</evidence>
<dbReference type="OrthoDB" id="2003689at2759"/>